<dbReference type="CDD" id="cd01876">
    <property type="entry name" value="YihA_EngB"/>
    <property type="match status" value="1"/>
</dbReference>
<dbReference type="GO" id="GO:0005739">
    <property type="term" value="C:mitochondrion"/>
    <property type="evidence" value="ECO:0007669"/>
    <property type="project" value="TreeGrafter"/>
</dbReference>
<sequence length="344" mass="38964">MTIWRRLLTTYSSQGYPKIDVKQLVLSCKVGTIYPPTQIKHSNANTTKVKSVAKKQKNKDPPSIKLHEQYNPQYSKIPIAEILKINNFFTSSLVKYEWSAADFLDIPGEKLRKEVKELKMLVDDISDYVSPSGYPKNTKGIPYDLLNGLPEVAFLGRCNAGKSTLLNNLTTDFQRVKLNTYAKSSKRAGFTKTVNCFNIGNKLRLIDTPGYGKKGDVNQGLVTMEYLKERKELKRTYLLISAEQGFSPYDAQMVDFLTKYGIPFEVIFTKMDKVKDADFVRNVIENSGVLNLPLLPQLVFLNSITNSLNPKRHGIGYLRYLIFQACNLTPGIKPSKSFRLKAHS</sequence>
<dbReference type="EMBL" id="CP014243">
    <property type="protein sequence ID" value="AMD19776.1"/>
    <property type="molecule type" value="Genomic_DNA"/>
</dbReference>
<accession>A0A109UWD1</accession>
<evidence type="ECO:0000256" key="4">
    <source>
        <dbReference type="ARBA" id="ARBA00023134"/>
    </source>
</evidence>
<gene>
    <name evidence="7" type="ORF">AW171_hschr31627</name>
</gene>
<proteinExistence type="predicted"/>
<dbReference type="Gene3D" id="3.40.50.300">
    <property type="entry name" value="P-loop containing nucleotide triphosphate hydrolases"/>
    <property type="match status" value="1"/>
</dbReference>
<organism evidence="7 8">
    <name type="scientific">Eremothecium sinecaudum</name>
    <dbReference type="NCBI Taxonomy" id="45286"/>
    <lineage>
        <taxon>Eukaryota</taxon>
        <taxon>Fungi</taxon>
        <taxon>Dikarya</taxon>
        <taxon>Ascomycota</taxon>
        <taxon>Saccharomycotina</taxon>
        <taxon>Saccharomycetes</taxon>
        <taxon>Saccharomycetales</taxon>
        <taxon>Saccharomycetaceae</taxon>
        <taxon>Eremothecium</taxon>
    </lineage>
</organism>
<dbReference type="PANTHER" id="PTHR46498:SF1">
    <property type="entry name" value="GTP-BINDING PROTEIN 8"/>
    <property type="match status" value="1"/>
</dbReference>
<evidence type="ECO:0000256" key="2">
    <source>
        <dbReference type="ARBA" id="ARBA00022741"/>
    </source>
</evidence>
<keyword evidence="8" id="KW-1185">Reference proteome</keyword>
<dbReference type="GO" id="GO:0046872">
    <property type="term" value="F:metal ion binding"/>
    <property type="evidence" value="ECO:0007669"/>
    <property type="project" value="UniProtKB-KW"/>
</dbReference>
<dbReference type="Proteomes" id="UP000243052">
    <property type="component" value="Chromosome iii"/>
</dbReference>
<reference evidence="7 8" key="1">
    <citation type="submission" date="2016-01" db="EMBL/GenBank/DDBJ databases">
        <title>Genome sequence of the yeast Holleya sinecauda.</title>
        <authorList>
            <person name="Dietrich F.S."/>
        </authorList>
    </citation>
    <scope>NUCLEOTIDE SEQUENCE [LARGE SCALE GENOMIC DNA]</scope>
    <source>
        <strain evidence="7 8">ATCC 58844</strain>
    </source>
</reference>
<evidence type="ECO:0000313" key="8">
    <source>
        <dbReference type="Proteomes" id="UP000243052"/>
    </source>
</evidence>
<dbReference type="STRING" id="45286.A0A109UWD1"/>
<evidence type="ECO:0000256" key="1">
    <source>
        <dbReference type="ARBA" id="ARBA00022723"/>
    </source>
</evidence>
<dbReference type="Pfam" id="PF01926">
    <property type="entry name" value="MMR_HSR1"/>
    <property type="match status" value="1"/>
</dbReference>
<name>A0A109UWD1_9SACH</name>
<dbReference type="InterPro" id="IPR005225">
    <property type="entry name" value="Small_GTP-bd"/>
</dbReference>
<keyword evidence="4" id="KW-0342">GTP-binding</keyword>
<dbReference type="InterPro" id="IPR052279">
    <property type="entry name" value="EngB_GTPase"/>
</dbReference>
<dbReference type="GeneID" id="28722991"/>
<dbReference type="InterPro" id="IPR006073">
    <property type="entry name" value="GTP-bd"/>
</dbReference>
<evidence type="ECO:0000259" key="6">
    <source>
        <dbReference type="PROSITE" id="PS51706"/>
    </source>
</evidence>
<feature type="domain" description="EngB-type G" evidence="6">
    <location>
        <begin position="148"/>
        <end position="328"/>
    </location>
</feature>
<feature type="region of interest" description="Disordered" evidence="5">
    <location>
        <begin position="44"/>
        <end position="66"/>
    </location>
</feature>
<dbReference type="PROSITE" id="PS51706">
    <property type="entry name" value="G_ENGB"/>
    <property type="match status" value="1"/>
</dbReference>
<dbReference type="NCBIfam" id="TIGR00231">
    <property type="entry name" value="small_GTP"/>
    <property type="match status" value="1"/>
</dbReference>
<dbReference type="PANTHER" id="PTHR46498">
    <property type="entry name" value="GTP-BINDING PROTEIN 8"/>
    <property type="match status" value="1"/>
</dbReference>
<dbReference type="OrthoDB" id="391988at2759"/>
<dbReference type="AlphaFoldDB" id="A0A109UWD1"/>
<keyword evidence="1" id="KW-0479">Metal-binding</keyword>
<dbReference type="InterPro" id="IPR030393">
    <property type="entry name" value="G_ENGB_dom"/>
</dbReference>
<keyword evidence="2" id="KW-0547">Nucleotide-binding</keyword>
<keyword evidence="3" id="KW-0460">Magnesium</keyword>
<dbReference type="GO" id="GO:0005525">
    <property type="term" value="F:GTP binding"/>
    <property type="evidence" value="ECO:0007669"/>
    <property type="project" value="UniProtKB-KW"/>
</dbReference>
<protein>
    <submittedName>
        <fullName evidence="7">HCL375Wp</fullName>
    </submittedName>
</protein>
<dbReference type="RefSeq" id="XP_017986772.1">
    <property type="nucleotide sequence ID" value="XM_018131340.1"/>
</dbReference>
<dbReference type="SUPFAM" id="SSF52540">
    <property type="entry name" value="P-loop containing nucleoside triphosphate hydrolases"/>
    <property type="match status" value="1"/>
</dbReference>
<evidence type="ECO:0000256" key="3">
    <source>
        <dbReference type="ARBA" id="ARBA00022842"/>
    </source>
</evidence>
<dbReference type="InterPro" id="IPR027417">
    <property type="entry name" value="P-loop_NTPase"/>
</dbReference>
<evidence type="ECO:0000256" key="5">
    <source>
        <dbReference type="SAM" id="MobiDB-lite"/>
    </source>
</evidence>
<evidence type="ECO:0000313" key="7">
    <source>
        <dbReference type="EMBL" id="AMD19776.1"/>
    </source>
</evidence>